<evidence type="ECO:0008006" key="3">
    <source>
        <dbReference type="Google" id="ProtNLM"/>
    </source>
</evidence>
<dbReference type="Proteomes" id="UP001550628">
    <property type="component" value="Unassembled WGS sequence"/>
</dbReference>
<dbReference type="EMBL" id="JBEYBF010000032">
    <property type="protein sequence ID" value="MEU1956058.1"/>
    <property type="molecule type" value="Genomic_DNA"/>
</dbReference>
<dbReference type="RefSeq" id="WP_356959416.1">
    <property type="nucleotide sequence ID" value="NZ_JBEYBD010000029.1"/>
</dbReference>
<evidence type="ECO:0000313" key="1">
    <source>
        <dbReference type="EMBL" id="MEU1956058.1"/>
    </source>
</evidence>
<accession>A0ABV2WYW0</accession>
<proteinExistence type="predicted"/>
<sequence>MGTVDHTRFEEQAQDMRAQVTDTYRAGFDTDLGRWRDHVHAEHLMAEVTSINCAPVSAEPNTVVVRVDLVQTAMVDSNNRIPESTPHTLMIRVEQVDGHWLVASSKEQ</sequence>
<reference evidence="1 2" key="1">
    <citation type="submission" date="2024-06" db="EMBL/GenBank/DDBJ databases">
        <title>The Natural Products Discovery Center: Release of the First 8490 Sequenced Strains for Exploring Actinobacteria Biosynthetic Diversity.</title>
        <authorList>
            <person name="Kalkreuter E."/>
            <person name="Kautsar S.A."/>
            <person name="Yang D."/>
            <person name="Bader C.D."/>
            <person name="Teijaro C.N."/>
            <person name="Fluegel L."/>
            <person name="Davis C.M."/>
            <person name="Simpson J.R."/>
            <person name="Lauterbach L."/>
            <person name="Steele A.D."/>
            <person name="Gui C."/>
            <person name="Meng S."/>
            <person name="Li G."/>
            <person name="Viehrig K."/>
            <person name="Ye F."/>
            <person name="Su P."/>
            <person name="Kiefer A.F."/>
            <person name="Nichols A."/>
            <person name="Cepeda A.J."/>
            <person name="Yan W."/>
            <person name="Fan B."/>
            <person name="Jiang Y."/>
            <person name="Adhikari A."/>
            <person name="Zheng C.-J."/>
            <person name="Schuster L."/>
            <person name="Cowan T.M."/>
            <person name="Smanski M.J."/>
            <person name="Chevrette M.G."/>
            <person name="De Carvalho L.P.S."/>
            <person name="Shen B."/>
        </authorList>
    </citation>
    <scope>NUCLEOTIDE SEQUENCE [LARGE SCALE GENOMIC DNA]</scope>
    <source>
        <strain evidence="1 2">NPDC019708</strain>
    </source>
</reference>
<protein>
    <recommendedName>
        <fullName evidence="3">SnoaL-like domain-containing protein</fullName>
    </recommendedName>
</protein>
<gene>
    <name evidence="1" type="ORF">ABZ510_29925</name>
</gene>
<comment type="caution">
    <text evidence="1">The sequence shown here is derived from an EMBL/GenBank/DDBJ whole genome shotgun (WGS) entry which is preliminary data.</text>
</comment>
<name>A0ABV2WYW0_9NOCA</name>
<organism evidence="1 2">
    <name type="scientific">Nocardia rhamnosiphila</name>
    <dbReference type="NCBI Taxonomy" id="426716"/>
    <lineage>
        <taxon>Bacteria</taxon>
        <taxon>Bacillati</taxon>
        <taxon>Actinomycetota</taxon>
        <taxon>Actinomycetes</taxon>
        <taxon>Mycobacteriales</taxon>
        <taxon>Nocardiaceae</taxon>
        <taxon>Nocardia</taxon>
    </lineage>
</organism>
<evidence type="ECO:0000313" key="2">
    <source>
        <dbReference type="Proteomes" id="UP001550628"/>
    </source>
</evidence>
<keyword evidence="2" id="KW-1185">Reference proteome</keyword>